<accession>A0ACC1K5E1</accession>
<keyword evidence="2" id="KW-1185">Reference proteome</keyword>
<dbReference type="Proteomes" id="UP001140234">
    <property type="component" value="Unassembled WGS sequence"/>
</dbReference>
<sequence>MSADARPGADHGRSKRPVCADAARAEVVRWAGSPDGLLLAGVARQCVYLWLAKPFVLLSSLEYDAVEELGEIVDVVWGDPAAQTDAVRCGTLFVVLSAGLIYDIAVYQRDTPVLEYRFDALHYFARGPGEGNGIRGFGIIQKRTYRLPATQPATRTTAAAAAAGREYAAVATRSHIYRLTWAGALVSCTPVAEIHDNLVAHVRQMAFIHGAVRQELYLFTDGAIRVLAAGPGGEKAGAQLLGGAGTPARATVLAYSPVSRMLAVGMATGEVVLYAAAAGGGLELVARLALGHNGDAQATALAWTPDGSALACGYSTGHVVVRSALGYELNTTRLASQHAREYLVPAPVFLAWAPGATRLYVFSDCVDAAGTACGQQGDVLPFARAALGTVVCEGNARRICLFSDEKVLLYLGGLEAHGAASLQPELQWHSAHIPPGYIGTNWPIRYVAVDDDGQHVAVAGRRGVAHYSMATFRWRMFRSQQQEASFTCVGGLLWYQEHLVVACVNHECGDTPQVMFFPRSRPLDTAGNVQTVVLEAPAVAMSCHNSTLLVLCRNAVLYQYAIFDDMDFIQVSFRRAVDLGSAGIDPLRVRSLQWAPSAQFEHRPAFLVHEGTTLHVVEEQAAGTAAVAADGQPSPARASVVSACVEFAVTTGVNFGNMHSMVWWFSGRELHAALVSLEDFMDGGTGPLTGPARQHAMQVRPEFYPVAISADRGMAVGLDQDGVLEEHVMVGLARLPVRAKLYLHTVLDRLLSGRAEQDALMHAACFEHLEFFAHAMEMLLHDVLEREADAEERAADAAVLPRVFRLLEHFAPFHEIVVHCARKTEAALWPRLFACVGGPARFFRQCLAAGRLETATQCLIILQTLESAAVCEAGVLALLARAVDAQNARLTTDILRFLSIAAESDDAVRRLLARLRCNGAA</sequence>
<gene>
    <name evidence="1" type="primary">RIC1</name>
    <name evidence="1" type="ORF">IWQ57_001230</name>
</gene>
<reference evidence="1" key="1">
    <citation type="submission" date="2022-07" db="EMBL/GenBank/DDBJ databases">
        <title>Phylogenomic reconstructions and comparative analyses of Kickxellomycotina fungi.</title>
        <authorList>
            <person name="Reynolds N.K."/>
            <person name="Stajich J.E."/>
            <person name="Barry K."/>
            <person name="Grigoriev I.V."/>
            <person name="Crous P."/>
            <person name="Smith M.E."/>
        </authorList>
    </citation>
    <scope>NUCLEOTIDE SEQUENCE</scope>
    <source>
        <strain evidence="1">CBS 109366</strain>
    </source>
</reference>
<comment type="caution">
    <text evidence="1">The sequence shown here is derived from an EMBL/GenBank/DDBJ whole genome shotgun (WGS) entry which is preliminary data.</text>
</comment>
<evidence type="ECO:0000313" key="1">
    <source>
        <dbReference type="EMBL" id="KAJ2773586.1"/>
    </source>
</evidence>
<proteinExistence type="predicted"/>
<protein>
    <submittedName>
        <fullName evidence="1">WD40 repeat protein</fullName>
    </submittedName>
</protein>
<organism evidence="1 2">
    <name type="scientific">Coemansia nantahalensis</name>
    <dbReference type="NCBI Taxonomy" id="2789366"/>
    <lineage>
        <taxon>Eukaryota</taxon>
        <taxon>Fungi</taxon>
        <taxon>Fungi incertae sedis</taxon>
        <taxon>Zoopagomycota</taxon>
        <taxon>Kickxellomycotina</taxon>
        <taxon>Kickxellomycetes</taxon>
        <taxon>Kickxellales</taxon>
        <taxon>Kickxellaceae</taxon>
        <taxon>Coemansia</taxon>
    </lineage>
</organism>
<dbReference type="EMBL" id="JANBUJ010000206">
    <property type="protein sequence ID" value="KAJ2773586.1"/>
    <property type="molecule type" value="Genomic_DNA"/>
</dbReference>
<name>A0ACC1K5E1_9FUNG</name>
<evidence type="ECO:0000313" key="2">
    <source>
        <dbReference type="Proteomes" id="UP001140234"/>
    </source>
</evidence>